<proteinExistence type="predicted"/>
<sequence>MFLTDTDERGFLHLVAYGGDQFAPSQELLPEILSVIFEIVVADVFESTVSKDSPRQMLALTAVCRHWRDVALATPMLWGYLFCDVSPQWVEQLLRRSKSSPLRIRSAYQYVGLDADLHHLEACSKFALLCEESSRIHQLWLESGQDTDLVMSLLQNSMPNLHSLRLRSSTRTPRLPAALFEATPSLRELVLVRFEVSYKALSSLSNLRTLKLHSIPAPDTDDLLCALRGMPLLETLAMSIIDLDGPMPGAALRAKEVELSHLTSLDIIVLHSDDLPMEYFLERIICKNLAAIGLALVSSSPISVTLASTIAAKCYHLIKNTPGHLYADITLNHHASELRLCPVTEVVNSNHGPDRRNCPIIVRCTMDGPDMRLSSKLSGMRLIQALPQKSSVLSLGIGGDNVLTEHQWRTTFNGFRHIQLLRTDSLTRLGIQDGTLSALGPSFSAERQSGDREVTQHLAAGHTAIETSWYDESAIRHDDADILSKKPESGHRASTQISSTPGTEYLFPRLRQLVLCNWYFKVTPLVEGSLHILDRLMHSLSAWKDGQIAVETLTIQRGRHLTSEDVEKLKGCVQTVEWDRVEILDDI</sequence>
<comment type="caution">
    <text evidence="1">The sequence shown here is derived from an EMBL/GenBank/DDBJ whole genome shotgun (WGS) entry which is preliminary data.</text>
</comment>
<dbReference type="Proteomes" id="UP001556367">
    <property type="component" value="Unassembled WGS sequence"/>
</dbReference>
<dbReference type="EMBL" id="JASNQZ010000001">
    <property type="protein sequence ID" value="KAL0961137.1"/>
    <property type="molecule type" value="Genomic_DNA"/>
</dbReference>
<evidence type="ECO:0000313" key="1">
    <source>
        <dbReference type="EMBL" id="KAL0961137.1"/>
    </source>
</evidence>
<dbReference type="SUPFAM" id="SSF52047">
    <property type="entry name" value="RNI-like"/>
    <property type="match status" value="1"/>
</dbReference>
<evidence type="ECO:0000313" key="2">
    <source>
        <dbReference type="Proteomes" id="UP001556367"/>
    </source>
</evidence>
<reference evidence="2" key="1">
    <citation type="submission" date="2024-06" db="EMBL/GenBank/DDBJ databases">
        <title>Multi-omics analyses provide insights into the biosynthesis of the anticancer antibiotic pleurotin in Hohenbuehelia grisea.</title>
        <authorList>
            <person name="Weaver J.A."/>
            <person name="Alberti F."/>
        </authorList>
    </citation>
    <scope>NUCLEOTIDE SEQUENCE [LARGE SCALE GENOMIC DNA]</scope>
    <source>
        <strain evidence="2">T-177</strain>
    </source>
</reference>
<protein>
    <recommendedName>
        <fullName evidence="3">F-box domain-containing protein</fullName>
    </recommendedName>
</protein>
<organism evidence="1 2">
    <name type="scientific">Hohenbuehelia grisea</name>
    <dbReference type="NCBI Taxonomy" id="104357"/>
    <lineage>
        <taxon>Eukaryota</taxon>
        <taxon>Fungi</taxon>
        <taxon>Dikarya</taxon>
        <taxon>Basidiomycota</taxon>
        <taxon>Agaricomycotina</taxon>
        <taxon>Agaricomycetes</taxon>
        <taxon>Agaricomycetidae</taxon>
        <taxon>Agaricales</taxon>
        <taxon>Pleurotineae</taxon>
        <taxon>Pleurotaceae</taxon>
        <taxon>Hohenbuehelia</taxon>
    </lineage>
</organism>
<name>A0ABR3JZ67_9AGAR</name>
<evidence type="ECO:0008006" key="3">
    <source>
        <dbReference type="Google" id="ProtNLM"/>
    </source>
</evidence>
<dbReference type="Gene3D" id="3.80.10.10">
    <property type="entry name" value="Ribonuclease Inhibitor"/>
    <property type="match status" value="1"/>
</dbReference>
<accession>A0ABR3JZ67</accession>
<dbReference type="InterPro" id="IPR032675">
    <property type="entry name" value="LRR_dom_sf"/>
</dbReference>
<gene>
    <name evidence="1" type="ORF">HGRIS_006109</name>
</gene>
<keyword evidence="2" id="KW-1185">Reference proteome</keyword>